<reference evidence="1 2" key="1">
    <citation type="journal article" date="2020" name="ISME J.">
        <title>Enrichment and physiological characterization of a novel comammox Nitrospira indicates ammonium inhibition of complete nitrification.</title>
        <authorList>
            <person name="Sakoula D."/>
            <person name="Koch H."/>
            <person name="Frank J."/>
            <person name="Jetten M.S.M."/>
            <person name="van Kessel M.A.H.J."/>
            <person name="Lucker S."/>
        </authorList>
    </citation>
    <scope>NUCLEOTIDE SEQUENCE [LARGE SCALE GENOMIC DNA]</scope>
    <source>
        <strain evidence="1">Comreactor17</strain>
    </source>
</reference>
<evidence type="ECO:0000313" key="2">
    <source>
        <dbReference type="Proteomes" id="UP000593737"/>
    </source>
</evidence>
<accession>A0A7S8FBX2</accession>
<dbReference type="Proteomes" id="UP000593737">
    <property type="component" value="Chromosome"/>
</dbReference>
<dbReference type="EMBL" id="CP047423">
    <property type="protein sequence ID" value="QPD02998.1"/>
    <property type="molecule type" value="Genomic_DNA"/>
</dbReference>
<organism evidence="1 2">
    <name type="scientific">Candidatus Nitrospira kreftii</name>
    <dbReference type="NCBI Taxonomy" id="2652173"/>
    <lineage>
        <taxon>Bacteria</taxon>
        <taxon>Pseudomonadati</taxon>
        <taxon>Nitrospirota</taxon>
        <taxon>Nitrospiria</taxon>
        <taxon>Nitrospirales</taxon>
        <taxon>Nitrospiraceae</taxon>
        <taxon>Nitrospira</taxon>
    </lineage>
</organism>
<name>A0A7S8FBX2_9BACT</name>
<evidence type="ECO:0000313" key="1">
    <source>
        <dbReference type="EMBL" id="QPD02998.1"/>
    </source>
</evidence>
<dbReference type="KEGG" id="nkf:Nkreftii_000772"/>
<dbReference type="AlphaFoldDB" id="A0A7S8FBX2"/>
<proteinExistence type="predicted"/>
<gene>
    <name evidence="1" type="ORF">Nkreftii_000772</name>
</gene>
<sequence>MPLGTINSKRDAMEEKELRSSIDACFLRDSVSGWNRLGRVISQDFVTRWHGMPQRRSEGATLMEGPETDAGITIRYDNFRPYFGPV</sequence>
<protein>
    <submittedName>
        <fullName evidence="1">Uncharacterized protein</fullName>
    </submittedName>
</protein>